<dbReference type="Gene3D" id="1.20.120.70">
    <property type="entry name" value="Tobacco mosaic virus-like, coat protein"/>
    <property type="match status" value="1"/>
</dbReference>
<dbReference type="Pfam" id="PF00721">
    <property type="entry name" value="TMV_coat"/>
    <property type="match status" value="1"/>
</dbReference>
<dbReference type="InterPro" id="IPR001337">
    <property type="entry name" value="TMV-like_coat"/>
</dbReference>
<dbReference type="EMBL" id="CM017321">
    <property type="protein sequence ID" value="KAE7996263.1"/>
    <property type="molecule type" value="Genomic_DNA"/>
</dbReference>
<gene>
    <name evidence="1" type="ORF">FH972_000997</name>
</gene>
<dbReference type="SUPFAM" id="SSF47195">
    <property type="entry name" value="TMV-like viral coat proteins"/>
    <property type="match status" value="1"/>
</dbReference>
<keyword evidence="2" id="KW-1185">Reference proteome</keyword>
<organism evidence="1 2">
    <name type="scientific">Carpinus fangiana</name>
    <dbReference type="NCBI Taxonomy" id="176857"/>
    <lineage>
        <taxon>Eukaryota</taxon>
        <taxon>Viridiplantae</taxon>
        <taxon>Streptophyta</taxon>
        <taxon>Embryophyta</taxon>
        <taxon>Tracheophyta</taxon>
        <taxon>Spermatophyta</taxon>
        <taxon>Magnoliopsida</taxon>
        <taxon>eudicotyledons</taxon>
        <taxon>Gunneridae</taxon>
        <taxon>Pentapetalae</taxon>
        <taxon>rosids</taxon>
        <taxon>fabids</taxon>
        <taxon>Fagales</taxon>
        <taxon>Betulaceae</taxon>
        <taxon>Carpinus</taxon>
    </lineage>
</organism>
<name>A0A5N6QDI4_9ROSI</name>
<dbReference type="GO" id="GO:0005198">
    <property type="term" value="F:structural molecule activity"/>
    <property type="evidence" value="ECO:0007669"/>
    <property type="project" value="InterPro"/>
</dbReference>
<protein>
    <submittedName>
        <fullName evidence="1">Uncharacterized protein</fullName>
    </submittedName>
</protein>
<dbReference type="OrthoDB" id="646163at2759"/>
<sequence length="148" mass="16870">MAGPGYGSSSELEYARAFRWVKLSSFCTVLHYLFTVEFDSVSDLSRARTKLIDALSSSVPFSNNCKFPENDMYVCVDKPPLFAQVAEVMRVLATPYTMITAVSIKDYFSAIAGMREVMHSQVDGDRVVFSRETFEREFKLTNWNIYNI</sequence>
<dbReference type="InterPro" id="IPR036417">
    <property type="entry name" value="TMV-like_coat_sf"/>
</dbReference>
<evidence type="ECO:0000313" key="2">
    <source>
        <dbReference type="Proteomes" id="UP000327013"/>
    </source>
</evidence>
<dbReference type="AlphaFoldDB" id="A0A5N6QDI4"/>
<accession>A0A5N6QDI4</accession>
<evidence type="ECO:0000313" key="1">
    <source>
        <dbReference type="EMBL" id="KAE7996263.1"/>
    </source>
</evidence>
<proteinExistence type="predicted"/>
<reference evidence="1 2" key="1">
    <citation type="submission" date="2019-06" db="EMBL/GenBank/DDBJ databases">
        <title>A chromosomal-level reference genome of Carpinus fangiana (Coryloideae, Betulaceae).</title>
        <authorList>
            <person name="Yang X."/>
            <person name="Wang Z."/>
            <person name="Zhang L."/>
            <person name="Hao G."/>
            <person name="Liu J."/>
            <person name="Yang Y."/>
        </authorList>
    </citation>
    <scope>NUCLEOTIDE SEQUENCE [LARGE SCALE GENOMIC DNA]</scope>
    <source>
        <strain evidence="1">Cfa_2016G</strain>
        <tissue evidence="1">Leaf</tissue>
    </source>
</reference>
<dbReference type="Proteomes" id="UP000327013">
    <property type="component" value="Chromosome 1"/>
</dbReference>